<evidence type="ECO:0000259" key="2">
    <source>
        <dbReference type="PROSITE" id="PS50222"/>
    </source>
</evidence>
<feature type="non-terminal residue" evidence="3">
    <location>
        <position position="1"/>
    </location>
</feature>
<dbReference type="GO" id="GO:0005509">
    <property type="term" value="F:calcium ion binding"/>
    <property type="evidence" value="ECO:0007669"/>
    <property type="project" value="InterPro"/>
</dbReference>
<evidence type="ECO:0000313" key="3">
    <source>
        <dbReference type="EMBL" id="CAE8707736.1"/>
    </source>
</evidence>
<dbReference type="InterPro" id="IPR002048">
    <property type="entry name" value="EF_hand_dom"/>
</dbReference>
<dbReference type="PROSITE" id="PS50222">
    <property type="entry name" value="EF_HAND_2"/>
    <property type="match status" value="1"/>
</dbReference>
<dbReference type="AlphaFoldDB" id="A0A813KM54"/>
<sequence length="113" mass="12705">EWRILGQLWKEFDLTIREFCQFLVIAFGDSLEDAWSGLDDDGSGIISEEEWFQCVESIGYFGPARVVFALLDSSDDGDISYTEFSELQKYMPKPKDVSVAPCSPGVRGLTCFS</sequence>
<evidence type="ECO:0000256" key="1">
    <source>
        <dbReference type="ARBA" id="ARBA00022837"/>
    </source>
</evidence>
<dbReference type="Proteomes" id="UP000626109">
    <property type="component" value="Unassembled WGS sequence"/>
</dbReference>
<name>A0A813KM54_POLGL</name>
<comment type="caution">
    <text evidence="3">The sequence shown here is derived from an EMBL/GenBank/DDBJ whole genome shotgun (WGS) entry which is preliminary data.</text>
</comment>
<dbReference type="InterPro" id="IPR011992">
    <property type="entry name" value="EF-hand-dom_pair"/>
</dbReference>
<proteinExistence type="predicted"/>
<dbReference type="EMBL" id="CAJNNW010031487">
    <property type="protein sequence ID" value="CAE8707736.1"/>
    <property type="molecule type" value="Genomic_DNA"/>
</dbReference>
<gene>
    <name evidence="3" type="ORF">PGLA2088_LOCUS34654</name>
</gene>
<evidence type="ECO:0000313" key="4">
    <source>
        <dbReference type="Proteomes" id="UP000626109"/>
    </source>
</evidence>
<keyword evidence="1" id="KW-0106">Calcium</keyword>
<feature type="domain" description="EF-hand" evidence="2">
    <location>
        <begin position="26"/>
        <end position="61"/>
    </location>
</feature>
<dbReference type="Gene3D" id="1.10.238.10">
    <property type="entry name" value="EF-hand"/>
    <property type="match status" value="1"/>
</dbReference>
<dbReference type="SUPFAM" id="SSF47473">
    <property type="entry name" value="EF-hand"/>
    <property type="match status" value="1"/>
</dbReference>
<dbReference type="PROSITE" id="PS00018">
    <property type="entry name" value="EF_HAND_1"/>
    <property type="match status" value="2"/>
</dbReference>
<organism evidence="3 4">
    <name type="scientific">Polarella glacialis</name>
    <name type="common">Dinoflagellate</name>
    <dbReference type="NCBI Taxonomy" id="89957"/>
    <lineage>
        <taxon>Eukaryota</taxon>
        <taxon>Sar</taxon>
        <taxon>Alveolata</taxon>
        <taxon>Dinophyceae</taxon>
        <taxon>Suessiales</taxon>
        <taxon>Suessiaceae</taxon>
        <taxon>Polarella</taxon>
    </lineage>
</organism>
<dbReference type="InterPro" id="IPR018247">
    <property type="entry name" value="EF_Hand_1_Ca_BS"/>
</dbReference>
<protein>
    <recommendedName>
        <fullName evidence="2">EF-hand domain-containing protein</fullName>
    </recommendedName>
</protein>
<accession>A0A813KM54</accession>
<reference evidence="3" key="1">
    <citation type="submission" date="2021-02" db="EMBL/GenBank/DDBJ databases">
        <authorList>
            <person name="Dougan E. K."/>
            <person name="Rhodes N."/>
            <person name="Thang M."/>
            <person name="Chan C."/>
        </authorList>
    </citation>
    <scope>NUCLEOTIDE SEQUENCE</scope>
</reference>